<sequence>MTEPGGRRVAIGIDESDFAEQAFDFYANNMRKEDDYVILIHTPERYNVMDANLGTPVKRATVLREILEEVRKKVKALEEKYKKKMEEKGIVSGKFITRRGDPGEAIVHVAEREQCDLIITGSRGMGMLRRTILGSVSDYVLHHSPCPVLICKPEVHKK</sequence>
<evidence type="ECO:0000259" key="2">
    <source>
        <dbReference type="Pfam" id="PF00582"/>
    </source>
</evidence>
<dbReference type="SUPFAM" id="SSF52402">
    <property type="entry name" value="Adenine nucleotide alpha hydrolases-like"/>
    <property type="match status" value="1"/>
</dbReference>
<evidence type="ECO:0000313" key="4">
    <source>
        <dbReference type="RefSeq" id="XP_022297045.1"/>
    </source>
</evidence>
<accession>A0A8B8B0V6</accession>
<dbReference type="InterPro" id="IPR014729">
    <property type="entry name" value="Rossmann-like_a/b/a_fold"/>
</dbReference>
<dbReference type="KEGG" id="cvn:111106607"/>
<keyword evidence="3" id="KW-1185">Reference proteome</keyword>
<dbReference type="CDD" id="cd23659">
    <property type="entry name" value="USP_At3g01520-like"/>
    <property type="match status" value="1"/>
</dbReference>
<dbReference type="Proteomes" id="UP000694844">
    <property type="component" value="Chromosome 8"/>
</dbReference>
<dbReference type="GeneID" id="111106607"/>
<protein>
    <submittedName>
        <fullName evidence="4">Uncharacterized protein LOC111106607 isoform X1</fullName>
    </submittedName>
</protein>
<feature type="coiled-coil region" evidence="1">
    <location>
        <begin position="60"/>
        <end position="87"/>
    </location>
</feature>
<organism evidence="3 4">
    <name type="scientific">Crassostrea virginica</name>
    <name type="common">Eastern oyster</name>
    <dbReference type="NCBI Taxonomy" id="6565"/>
    <lineage>
        <taxon>Eukaryota</taxon>
        <taxon>Metazoa</taxon>
        <taxon>Spiralia</taxon>
        <taxon>Lophotrochozoa</taxon>
        <taxon>Mollusca</taxon>
        <taxon>Bivalvia</taxon>
        <taxon>Autobranchia</taxon>
        <taxon>Pteriomorphia</taxon>
        <taxon>Ostreida</taxon>
        <taxon>Ostreoidea</taxon>
        <taxon>Ostreidae</taxon>
        <taxon>Crassostrea</taxon>
    </lineage>
</organism>
<dbReference type="Gene3D" id="3.40.50.620">
    <property type="entry name" value="HUPs"/>
    <property type="match status" value="1"/>
</dbReference>
<reference evidence="4" key="1">
    <citation type="submission" date="2025-08" db="UniProtKB">
        <authorList>
            <consortium name="RefSeq"/>
        </authorList>
    </citation>
    <scope>IDENTIFICATION</scope>
    <source>
        <tissue evidence="4">Whole sample</tissue>
    </source>
</reference>
<dbReference type="InterPro" id="IPR006016">
    <property type="entry name" value="UspA"/>
</dbReference>
<gene>
    <name evidence="4" type="primary">LOC111106607</name>
</gene>
<feature type="domain" description="UspA" evidence="2">
    <location>
        <begin position="7"/>
        <end position="152"/>
    </location>
</feature>
<dbReference type="RefSeq" id="XP_022297045.1">
    <property type="nucleotide sequence ID" value="XM_022441337.1"/>
</dbReference>
<evidence type="ECO:0000256" key="1">
    <source>
        <dbReference type="SAM" id="Coils"/>
    </source>
</evidence>
<keyword evidence="1" id="KW-0175">Coiled coil</keyword>
<dbReference type="Pfam" id="PF00582">
    <property type="entry name" value="Usp"/>
    <property type="match status" value="1"/>
</dbReference>
<name>A0A8B8B0V6_CRAVI</name>
<dbReference type="PANTHER" id="PTHR46989:SF3">
    <property type="entry name" value="USPA DOMAIN-CONTAINING PROTEIN"/>
    <property type="match status" value="1"/>
</dbReference>
<dbReference type="PANTHER" id="PTHR46989">
    <property type="entry name" value="USP DOMAIN-CONTAINING PROTEIN"/>
    <property type="match status" value="1"/>
</dbReference>
<dbReference type="OrthoDB" id="843225at2759"/>
<dbReference type="InterPro" id="IPR006015">
    <property type="entry name" value="Universal_stress_UspA"/>
</dbReference>
<evidence type="ECO:0000313" key="3">
    <source>
        <dbReference type="Proteomes" id="UP000694844"/>
    </source>
</evidence>
<proteinExistence type="predicted"/>
<dbReference type="PRINTS" id="PR01438">
    <property type="entry name" value="UNVRSLSTRESS"/>
</dbReference>
<dbReference type="AlphaFoldDB" id="A0A8B8B0V6"/>